<keyword evidence="1" id="KW-1133">Transmembrane helix</keyword>
<dbReference type="InterPro" id="IPR003609">
    <property type="entry name" value="Pan_app"/>
</dbReference>
<dbReference type="Pfam" id="PF14295">
    <property type="entry name" value="PAN_4"/>
    <property type="match status" value="2"/>
</dbReference>
<organism evidence="3 4">
    <name type="scientific">Tetranychus urticae</name>
    <name type="common">Two-spotted spider mite</name>
    <dbReference type="NCBI Taxonomy" id="32264"/>
    <lineage>
        <taxon>Eukaryota</taxon>
        <taxon>Metazoa</taxon>
        <taxon>Ecdysozoa</taxon>
        <taxon>Arthropoda</taxon>
        <taxon>Chelicerata</taxon>
        <taxon>Arachnida</taxon>
        <taxon>Acari</taxon>
        <taxon>Acariformes</taxon>
        <taxon>Trombidiformes</taxon>
        <taxon>Prostigmata</taxon>
        <taxon>Eleutherengona</taxon>
        <taxon>Raphignathae</taxon>
        <taxon>Tetranychoidea</taxon>
        <taxon>Tetranychidae</taxon>
        <taxon>Tetranychus</taxon>
    </lineage>
</organism>
<accession>T1K414</accession>
<evidence type="ECO:0000313" key="3">
    <source>
        <dbReference type="EnsemblMetazoa" id="tetur05g00980.1"/>
    </source>
</evidence>
<dbReference type="Proteomes" id="UP000015104">
    <property type="component" value="Unassembled WGS sequence"/>
</dbReference>
<evidence type="ECO:0000259" key="2">
    <source>
        <dbReference type="PROSITE" id="PS50948"/>
    </source>
</evidence>
<dbReference type="EnsemblMetazoa" id="tetur05g00980.1">
    <property type="protein sequence ID" value="tetur05g00980.1"/>
    <property type="gene ID" value="tetur05g00980"/>
</dbReference>
<keyword evidence="1" id="KW-0812">Transmembrane</keyword>
<keyword evidence="1" id="KW-0472">Membrane</keyword>
<reference evidence="3" key="2">
    <citation type="submission" date="2015-06" db="UniProtKB">
        <authorList>
            <consortium name="EnsemblMetazoa"/>
        </authorList>
    </citation>
    <scope>IDENTIFICATION</scope>
</reference>
<dbReference type="Pfam" id="PF00024">
    <property type="entry name" value="PAN_1"/>
    <property type="match status" value="1"/>
</dbReference>
<dbReference type="SMART" id="SM00473">
    <property type="entry name" value="PAN_AP"/>
    <property type="match status" value="3"/>
</dbReference>
<protein>
    <recommendedName>
        <fullName evidence="2">Apple domain-containing protein</fullName>
    </recommendedName>
</protein>
<dbReference type="Gene3D" id="3.50.4.10">
    <property type="entry name" value="Hepatocyte Growth Factor"/>
    <property type="match status" value="1"/>
</dbReference>
<feature type="domain" description="Apple" evidence="2">
    <location>
        <begin position="120"/>
        <end position="209"/>
    </location>
</feature>
<dbReference type="AlphaFoldDB" id="T1K414"/>
<sequence length="357" mass="40364">MIQQQELNLEIDTVWLSAQHLFTVSHPDELGGYGEMYKDVVGQRMQLNEYKIVMDSYELIGNNQLFGLAHIDCLTYCQNDDDCSTISYCATGSGECIISSLSADEIVANSTKYTELNDRCSISEKSYIGNFDLLPGRSLGKPALREIKGKSPEDCAKACMNEKSFNCDAFDHCSPDLINTHCYLYNFHSDANVLAKSSLQIWNNEEKSCNHYARKLSKDYSQFIGRKFSGHDSVIATIEQNSLENCASACSSVQENCFSFEYCQFTDETRSPNILRRCRLSSEQILTQDEHIKKTSDFCSVYSILRNNDHVQRSLPLDKPEEHPHFYLTLFLGFIATISGTIISAFLTSLFLAKKQS</sequence>
<dbReference type="EMBL" id="CAEY01001563">
    <property type="status" value="NOT_ANNOTATED_CDS"/>
    <property type="molecule type" value="Genomic_DNA"/>
</dbReference>
<keyword evidence="4" id="KW-1185">Reference proteome</keyword>
<reference evidence="4" key="1">
    <citation type="submission" date="2011-08" db="EMBL/GenBank/DDBJ databases">
        <authorList>
            <person name="Rombauts S."/>
        </authorList>
    </citation>
    <scope>NUCLEOTIDE SEQUENCE</scope>
    <source>
        <strain evidence="4">London</strain>
    </source>
</reference>
<name>T1K414_TETUR</name>
<dbReference type="PROSITE" id="PS50948">
    <property type="entry name" value="PAN"/>
    <property type="match status" value="1"/>
</dbReference>
<dbReference type="HOGENOM" id="CLU_776901_0_0_1"/>
<dbReference type="SUPFAM" id="SSF57414">
    <property type="entry name" value="Hairpin loop containing domain-like"/>
    <property type="match status" value="1"/>
</dbReference>
<feature type="transmembrane region" description="Helical" evidence="1">
    <location>
        <begin position="326"/>
        <end position="353"/>
    </location>
</feature>
<evidence type="ECO:0000256" key="1">
    <source>
        <dbReference type="SAM" id="Phobius"/>
    </source>
</evidence>
<proteinExistence type="predicted"/>
<evidence type="ECO:0000313" key="4">
    <source>
        <dbReference type="Proteomes" id="UP000015104"/>
    </source>
</evidence>